<feature type="transmembrane region" description="Helical" evidence="6">
    <location>
        <begin position="336"/>
        <end position="357"/>
    </location>
</feature>
<keyword evidence="6" id="KW-0812">Transmembrane</keyword>
<keyword evidence="8" id="KW-0723">Serine/threonine-protein kinase</keyword>
<keyword evidence="2" id="KW-0547">Nucleotide-binding</keyword>
<comment type="caution">
    <text evidence="8">The sequence shown here is derived from an EMBL/GenBank/DDBJ whole genome shotgun (WGS) entry which is preliminary data.</text>
</comment>
<dbReference type="GO" id="GO:0004674">
    <property type="term" value="F:protein serine/threonine kinase activity"/>
    <property type="evidence" value="ECO:0007669"/>
    <property type="project" value="UniProtKB-KW"/>
</dbReference>
<evidence type="ECO:0000256" key="2">
    <source>
        <dbReference type="ARBA" id="ARBA00022741"/>
    </source>
</evidence>
<keyword evidence="6" id="KW-0472">Membrane</keyword>
<sequence>MSEEKQLVAGRYRLDELIGRGPGGEVWRAHDENADWTVAVKMLTAGAGDRAHAHAQAVAKVVHPNVAMVLDIGGHDGVPYLVMEYLTGQSLGEERAAHGPLGIVAACDLFGQAAAGLDAAHRAGVVHGDVDPGCFRRSGSGVLKVVGFGIPGGDRAGRVTPYTAPEQLDGDGGPAADLYALGTVCYEMLCGRPPFEGSGDELAERVRAEAPEPPTRHRPAIPAELEQLLLALLAKDPAARPASGEAVRRRLASIARPGATQRTSPLPSLGNPSLEGSGPQGTGLQSNGPGTPDSQGTAQIPATGAHLPAHPPGGHDGHTAVYDLLDEAPPNQNRRLVLQLVAALAVIALVTIGFVVLSGRDRPEATPAVPTTSAPSATTQPETTAPTPPRPSDTPDPDDVVQSFGPGTPLDEPRPRDTTGLTQTPTGGWTTWLTRFDEAVRFQQQVHGIDGEVAGEARKKIAKAIERARRGRDDQARRHALEAAKDLVEATGEGDMSPSGPLPDFLRDWGLMKGTRAGVGLSPGTSG</sequence>
<gene>
    <name evidence="8" type="ORF">ACIBG2_09075</name>
</gene>
<feature type="compositionally biased region" description="Polar residues" evidence="5">
    <location>
        <begin position="419"/>
        <end position="429"/>
    </location>
</feature>
<dbReference type="Gene3D" id="1.10.510.10">
    <property type="entry name" value="Transferase(Phosphotransferase) domain 1"/>
    <property type="match status" value="1"/>
</dbReference>
<dbReference type="RefSeq" id="WP_397080413.1">
    <property type="nucleotide sequence ID" value="NZ_JBITGY010000002.1"/>
</dbReference>
<protein>
    <submittedName>
        <fullName evidence="8">Serine/threonine protein kinase</fullName>
    </submittedName>
</protein>
<dbReference type="EMBL" id="JBITGY010000002">
    <property type="protein sequence ID" value="MFI6497524.1"/>
    <property type="molecule type" value="Genomic_DNA"/>
</dbReference>
<evidence type="ECO:0000256" key="5">
    <source>
        <dbReference type="SAM" id="MobiDB-lite"/>
    </source>
</evidence>
<evidence type="ECO:0000313" key="8">
    <source>
        <dbReference type="EMBL" id="MFI6497524.1"/>
    </source>
</evidence>
<dbReference type="InterPro" id="IPR011009">
    <property type="entry name" value="Kinase-like_dom_sf"/>
</dbReference>
<dbReference type="CDD" id="cd14014">
    <property type="entry name" value="STKc_PknB_like"/>
    <property type="match status" value="1"/>
</dbReference>
<keyword evidence="6" id="KW-1133">Transmembrane helix</keyword>
<dbReference type="SUPFAM" id="SSF56112">
    <property type="entry name" value="Protein kinase-like (PK-like)"/>
    <property type="match status" value="1"/>
</dbReference>
<evidence type="ECO:0000259" key="7">
    <source>
        <dbReference type="PROSITE" id="PS50011"/>
    </source>
</evidence>
<accession>A0ABW7YSP8</accession>
<evidence type="ECO:0000256" key="4">
    <source>
        <dbReference type="ARBA" id="ARBA00022840"/>
    </source>
</evidence>
<evidence type="ECO:0000256" key="6">
    <source>
        <dbReference type="SAM" id="Phobius"/>
    </source>
</evidence>
<feature type="domain" description="Protein kinase" evidence="7">
    <location>
        <begin position="12"/>
        <end position="254"/>
    </location>
</feature>
<feature type="compositionally biased region" description="Polar residues" evidence="5">
    <location>
        <begin position="282"/>
        <end position="300"/>
    </location>
</feature>
<feature type="compositionally biased region" description="Low complexity" evidence="5">
    <location>
        <begin position="365"/>
        <end position="385"/>
    </location>
</feature>
<feature type="region of interest" description="Disordered" evidence="5">
    <location>
        <begin position="488"/>
        <end position="508"/>
    </location>
</feature>
<feature type="region of interest" description="Disordered" evidence="5">
    <location>
        <begin position="363"/>
        <end position="429"/>
    </location>
</feature>
<keyword evidence="1" id="KW-0808">Transferase</keyword>
<dbReference type="PANTHER" id="PTHR43289:SF34">
    <property type="entry name" value="SERINE_THREONINE-PROTEIN KINASE YBDM-RELATED"/>
    <property type="match status" value="1"/>
</dbReference>
<dbReference type="InterPro" id="IPR000719">
    <property type="entry name" value="Prot_kinase_dom"/>
</dbReference>
<dbReference type="Proteomes" id="UP001612741">
    <property type="component" value="Unassembled WGS sequence"/>
</dbReference>
<dbReference type="Gene3D" id="3.30.200.20">
    <property type="entry name" value="Phosphorylase Kinase, domain 1"/>
    <property type="match status" value="1"/>
</dbReference>
<proteinExistence type="predicted"/>
<dbReference type="Pfam" id="PF00069">
    <property type="entry name" value="Pkinase"/>
    <property type="match status" value="1"/>
</dbReference>
<keyword evidence="3 8" id="KW-0418">Kinase</keyword>
<dbReference type="PANTHER" id="PTHR43289">
    <property type="entry name" value="MITOGEN-ACTIVATED PROTEIN KINASE KINASE KINASE 20-RELATED"/>
    <property type="match status" value="1"/>
</dbReference>
<evidence type="ECO:0000256" key="1">
    <source>
        <dbReference type="ARBA" id="ARBA00022679"/>
    </source>
</evidence>
<keyword evidence="9" id="KW-1185">Reference proteome</keyword>
<feature type="region of interest" description="Disordered" evidence="5">
    <location>
        <begin position="254"/>
        <end position="321"/>
    </location>
</feature>
<keyword evidence="4" id="KW-0067">ATP-binding</keyword>
<reference evidence="8 9" key="1">
    <citation type="submission" date="2024-10" db="EMBL/GenBank/DDBJ databases">
        <title>The Natural Products Discovery Center: Release of the First 8490 Sequenced Strains for Exploring Actinobacteria Biosynthetic Diversity.</title>
        <authorList>
            <person name="Kalkreuter E."/>
            <person name="Kautsar S.A."/>
            <person name="Yang D."/>
            <person name="Bader C.D."/>
            <person name="Teijaro C.N."/>
            <person name="Fluegel L."/>
            <person name="Davis C.M."/>
            <person name="Simpson J.R."/>
            <person name="Lauterbach L."/>
            <person name="Steele A.D."/>
            <person name="Gui C."/>
            <person name="Meng S."/>
            <person name="Li G."/>
            <person name="Viehrig K."/>
            <person name="Ye F."/>
            <person name="Su P."/>
            <person name="Kiefer A.F."/>
            <person name="Nichols A."/>
            <person name="Cepeda A.J."/>
            <person name="Yan W."/>
            <person name="Fan B."/>
            <person name="Jiang Y."/>
            <person name="Adhikari A."/>
            <person name="Zheng C.-J."/>
            <person name="Schuster L."/>
            <person name="Cowan T.M."/>
            <person name="Smanski M.J."/>
            <person name="Chevrette M.G."/>
            <person name="De Carvalho L.P.S."/>
            <person name="Shen B."/>
        </authorList>
    </citation>
    <scope>NUCLEOTIDE SEQUENCE [LARGE SCALE GENOMIC DNA]</scope>
    <source>
        <strain evidence="8 9">NPDC050545</strain>
    </source>
</reference>
<organism evidence="8 9">
    <name type="scientific">Nonomuraea typhae</name>
    <dbReference type="NCBI Taxonomy" id="2603600"/>
    <lineage>
        <taxon>Bacteria</taxon>
        <taxon>Bacillati</taxon>
        <taxon>Actinomycetota</taxon>
        <taxon>Actinomycetes</taxon>
        <taxon>Streptosporangiales</taxon>
        <taxon>Streptosporangiaceae</taxon>
        <taxon>Nonomuraea</taxon>
    </lineage>
</organism>
<dbReference type="PROSITE" id="PS50011">
    <property type="entry name" value="PROTEIN_KINASE_DOM"/>
    <property type="match status" value="1"/>
</dbReference>
<evidence type="ECO:0000313" key="9">
    <source>
        <dbReference type="Proteomes" id="UP001612741"/>
    </source>
</evidence>
<name>A0ABW7YSP8_9ACTN</name>
<evidence type="ECO:0000256" key="3">
    <source>
        <dbReference type="ARBA" id="ARBA00022777"/>
    </source>
</evidence>